<evidence type="ECO:0000313" key="2">
    <source>
        <dbReference type="Proteomes" id="UP000295604"/>
    </source>
</evidence>
<dbReference type="Proteomes" id="UP000295604">
    <property type="component" value="Unassembled WGS sequence"/>
</dbReference>
<protein>
    <submittedName>
        <fullName evidence="1">Uncharacterized protein</fullName>
    </submittedName>
</protein>
<comment type="caution">
    <text evidence="1">The sequence shown here is derived from an EMBL/GenBank/DDBJ whole genome shotgun (WGS) entry which is preliminary data.</text>
</comment>
<organism evidence="1 2">
    <name type="scientific">Colletotrichum sidae</name>
    <dbReference type="NCBI Taxonomy" id="1347389"/>
    <lineage>
        <taxon>Eukaryota</taxon>
        <taxon>Fungi</taxon>
        <taxon>Dikarya</taxon>
        <taxon>Ascomycota</taxon>
        <taxon>Pezizomycotina</taxon>
        <taxon>Sordariomycetes</taxon>
        <taxon>Hypocreomycetidae</taxon>
        <taxon>Glomerellales</taxon>
        <taxon>Glomerellaceae</taxon>
        <taxon>Colletotrichum</taxon>
        <taxon>Colletotrichum orbiculare species complex</taxon>
    </lineage>
</organism>
<sequence>MSTSALHDFSFGMEGVTIAMEWNFLTPKPQDVEKLEIPIPFTRFQLLPGEVKDIVYKEAYLEEEDEPKMRFVDLHQTVRHVVGCDPASAACQCRAVRPNYLTFHPLLRSTLTDPGWTALRLSTNRSSRRRILSQVSGHSRDYVNTLDSLDPYTHTPGDWSLTKIAQHERTGDVVGDPYLCKAEDLVCVRIPTTTDRIPLYDDRGVAPQVTFDPLLEQLTSIAVTFTNWEELSYDDGLEHVYDTMAHHHMWRLIQDHGVVPVLEGNMPANWPPPDVQQNPIWHPDSPQRVISGPAGNANPAFNPNWWRQNMRVVTDVFPSLAELWVLDLSFIDVMASVDPLHLWHYRNYEHDSAAICEDCNHRHLGTPRTWGGIEEYEFMELRVCSPEFSVAPFDRFSEFLFMRMNMMYAWPDSDVNDVRWARRLPDVRLVVPVPRRVIQDGEAAAARRGYT</sequence>
<name>A0A4R8TPT6_9PEZI</name>
<dbReference type="EMBL" id="QAPF01000026">
    <property type="protein sequence ID" value="TEA20886.1"/>
    <property type="molecule type" value="Genomic_DNA"/>
</dbReference>
<evidence type="ECO:0000313" key="1">
    <source>
        <dbReference type="EMBL" id="TEA20886.1"/>
    </source>
</evidence>
<keyword evidence="2" id="KW-1185">Reference proteome</keyword>
<reference evidence="1 2" key="1">
    <citation type="submission" date="2018-11" db="EMBL/GenBank/DDBJ databases">
        <title>Genome sequence and assembly of Colletotrichum sidae.</title>
        <authorList>
            <person name="Gan P."/>
            <person name="Shirasu K."/>
        </authorList>
    </citation>
    <scope>NUCLEOTIDE SEQUENCE [LARGE SCALE GENOMIC DNA]</scope>
    <source>
        <strain evidence="1 2">CBS 518.97</strain>
    </source>
</reference>
<accession>A0A4R8TPT6</accession>
<dbReference type="AlphaFoldDB" id="A0A4R8TPT6"/>
<proteinExistence type="predicted"/>
<gene>
    <name evidence="1" type="ORF">C8034_v008036</name>
</gene>